<keyword evidence="11" id="KW-1185">Reference proteome</keyword>
<proteinExistence type="predicted"/>
<evidence type="ECO:0000313" key="11">
    <source>
        <dbReference type="Proteomes" id="UP000198597"/>
    </source>
</evidence>
<evidence type="ECO:0000256" key="5">
    <source>
        <dbReference type="ARBA" id="ARBA00022723"/>
    </source>
</evidence>
<dbReference type="PANTHER" id="PTHR24960:SF79">
    <property type="entry name" value="PHOTOSYSTEM I IRON-SULFUR CENTER"/>
    <property type="match status" value="1"/>
</dbReference>
<feature type="domain" description="4Fe-4S ferredoxin-type" evidence="9">
    <location>
        <begin position="210"/>
        <end position="236"/>
    </location>
</feature>
<dbReference type="PANTHER" id="PTHR24960">
    <property type="entry name" value="PHOTOSYSTEM I IRON-SULFUR CENTER-RELATED"/>
    <property type="match status" value="1"/>
</dbReference>
<dbReference type="InterPro" id="IPR017896">
    <property type="entry name" value="4Fe4S_Fe-S-bd"/>
</dbReference>
<dbReference type="InterPro" id="IPR047964">
    <property type="entry name" value="EFR1-like"/>
</dbReference>
<dbReference type="Gene3D" id="3.30.70.20">
    <property type="match status" value="1"/>
</dbReference>
<feature type="domain" description="Flavodoxin-like" evidence="8">
    <location>
        <begin position="3"/>
        <end position="147"/>
    </location>
</feature>
<keyword evidence="7" id="KW-0411">Iron-sulfur</keyword>
<organism evidence="10 11">
    <name type="scientific">Clostridium gasigenes</name>
    <dbReference type="NCBI Taxonomy" id="94869"/>
    <lineage>
        <taxon>Bacteria</taxon>
        <taxon>Bacillati</taxon>
        <taxon>Bacillota</taxon>
        <taxon>Clostridia</taxon>
        <taxon>Eubacteriales</taxon>
        <taxon>Clostridiaceae</taxon>
        <taxon>Clostridium</taxon>
    </lineage>
</organism>
<dbReference type="STRING" id="94869.SAMN04488529_1154"/>
<evidence type="ECO:0000256" key="2">
    <source>
        <dbReference type="ARBA" id="ARBA00003532"/>
    </source>
</evidence>
<dbReference type="RefSeq" id="WP_089972242.1">
    <property type="nucleotide sequence ID" value="NZ_FNJM01000015.1"/>
</dbReference>
<dbReference type="AlphaFoldDB" id="A0A1H0V9F6"/>
<dbReference type="Gene3D" id="3.40.50.360">
    <property type="match status" value="1"/>
</dbReference>
<evidence type="ECO:0000256" key="7">
    <source>
        <dbReference type="ARBA" id="ARBA00023014"/>
    </source>
</evidence>
<dbReference type="NCBIfam" id="NF038196">
    <property type="entry name" value="ferrodoxin_EFR1"/>
    <property type="match status" value="1"/>
</dbReference>
<evidence type="ECO:0000313" key="10">
    <source>
        <dbReference type="EMBL" id="SDP75003.1"/>
    </source>
</evidence>
<dbReference type="PROSITE" id="PS51379">
    <property type="entry name" value="4FE4S_FER_2"/>
    <property type="match status" value="2"/>
</dbReference>
<dbReference type="PROSITE" id="PS00198">
    <property type="entry name" value="4FE4S_FER_1"/>
    <property type="match status" value="1"/>
</dbReference>
<comment type="cofactor">
    <cofactor evidence="1">
        <name>[4Fe-4S] cluster</name>
        <dbReference type="ChEBI" id="CHEBI:49883"/>
    </cofactor>
</comment>
<name>A0A1H0V9F6_9CLOT</name>
<dbReference type="GO" id="GO:0016651">
    <property type="term" value="F:oxidoreductase activity, acting on NAD(P)H"/>
    <property type="evidence" value="ECO:0007669"/>
    <property type="project" value="UniProtKB-ARBA"/>
</dbReference>
<dbReference type="Proteomes" id="UP000198597">
    <property type="component" value="Unassembled WGS sequence"/>
</dbReference>
<dbReference type="SUPFAM" id="SSF54862">
    <property type="entry name" value="4Fe-4S ferredoxins"/>
    <property type="match status" value="1"/>
</dbReference>
<dbReference type="GO" id="GO:0051539">
    <property type="term" value="F:4 iron, 4 sulfur cluster binding"/>
    <property type="evidence" value="ECO:0007669"/>
    <property type="project" value="UniProtKB-KW"/>
</dbReference>
<keyword evidence="6" id="KW-0408">Iron</keyword>
<protein>
    <recommendedName>
        <fullName evidence="3">Ferredoxin</fullName>
    </recommendedName>
</protein>
<dbReference type="GO" id="GO:0010181">
    <property type="term" value="F:FMN binding"/>
    <property type="evidence" value="ECO:0007669"/>
    <property type="project" value="InterPro"/>
</dbReference>
<dbReference type="InterPro" id="IPR029039">
    <property type="entry name" value="Flavoprotein-like_sf"/>
</dbReference>
<reference evidence="10 11" key="1">
    <citation type="submission" date="2016-10" db="EMBL/GenBank/DDBJ databases">
        <authorList>
            <person name="de Groot N.N."/>
        </authorList>
    </citation>
    <scope>NUCLEOTIDE SEQUENCE [LARGE SCALE GENOMIC DNA]</scope>
    <source>
        <strain evidence="10 11">DSM 12272</strain>
    </source>
</reference>
<sequence>MRVNLIYFSATDRTAKVVKEIGSAISDELFENDITLEENRNEGLVFTEKDLVIVGVPVYAGRVPKFLVEYFNKVKGNNTLVIFVVTYGNRAYEDALLELKNTFEENGFIGVGATAFVGEHSYTDLLGNGRPNKEDLEIAKKFGDRVKIKINAIKDISEIGNLNVPGNYPYVVKVSKMKPMAPETNDNCIDCGICKNSCPTNAISKQNCRSVDKERCIKCCRCIRNCPVSAKEMTNSEYIEMRDFLINNWSNIYNSPEIYIY</sequence>
<dbReference type="InterPro" id="IPR017900">
    <property type="entry name" value="4Fe4S_Fe_S_CS"/>
</dbReference>
<dbReference type="EMBL" id="FNJM01000015">
    <property type="protein sequence ID" value="SDP75003.1"/>
    <property type="molecule type" value="Genomic_DNA"/>
</dbReference>
<feature type="domain" description="4Fe-4S ferredoxin-type" evidence="9">
    <location>
        <begin position="180"/>
        <end position="208"/>
    </location>
</feature>
<dbReference type="OrthoDB" id="9813995at2"/>
<evidence type="ECO:0000256" key="3">
    <source>
        <dbReference type="ARBA" id="ARBA00013529"/>
    </source>
</evidence>
<dbReference type="InterPro" id="IPR008254">
    <property type="entry name" value="Flavodoxin/NO_synth"/>
</dbReference>
<dbReference type="InterPro" id="IPR050157">
    <property type="entry name" value="PSI_iron-sulfur_center"/>
</dbReference>
<keyword evidence="5" id="KW-0479">Metal-binding</keyword>
<evidence type="ECO:0000256" key="6">
    <source>
        <dbReference type="ARBA" id="ARBA00023004"/>
    </source>
</evidence>
<dbReference type="SUPFAM" id="SSF52218">
    <property type="entry name" value="Flavoproteins"/>
    <property type="match status" value="1"/>
</dbReference>
<keyword evidence="4" id="KW-0004">4Fe-4S</keyword>
<evidence type="ECO:0000256" key="1">
    <source>
        <dbReference type="ARBA" id="ARBA00001966"/>
    </source>
</evidence>
<dbReference type="PROSITE" id="PS50902">
    <property type="entry name" value="FLAVODOXIN_LIKE"/>
    <property type="match status" value="1"/>
</dbReference>
<comment type="function">
    <text evidence="2">Ferredoxins are iron-sulfur proteins that transfer electrons in a wide variety of metabolic reactions.</text>
</comment>
<accession>A0A1H0V9F6</accession>
<dbReference type="Pfam" id="PF00037">
    <property type="entry name" value="Fer4"/>
    <property type="match status" value="1"/>
</dbReference>
<gene>
    <name evidence="10" type="ORF">SAMN04488529_1154</name>
</gene>
<evidence type="ECO:0000259" key="9">
    <source>
        <dbReference type="PROSITE" id="PS51379"/>
    </source>
</evidence>
<evidence type="ECO:0000256" key="4">
    <source>
        <dbReference type="ARBA" id="ARBA00022485"/>
    </source>
</evidence>
<dbReference type="GO" id="GO:0046872">
    <property type="term" value="F:metal ion binding"/>
    <property type="evidence" value="ECO:0007669"/>
    <property type="project" value="UniProtKB-KW"/>
</dbReference>
<evidence type="ECO:0000259" key="8">
    <source>
        <dbReference type="PROSITE" id="PS50902"/>
    </source>
</evidence>